<keyword evidence="8 18" id="KW-0808">Transferase</keyword>
<dbReference type="InterPro" id="IPR004632">
    <property type="entry name" value="4NH2But_aminotransferase_bac"/>
</dbReference>
<dbReference type="GO" id="GO:0034386">
    <property type="term" value="F:4-aminobutyrate:2-oxoglutarate transaminase activity"/>
    <property type="evidence" value="ECO:0007669"/>
    <property type="project" value="UniProtKB-EC"/>
</dbReference>
<dbReference type="EC" id="2.6.1.19" evidence="6"/>
<dbReference type="InterPro" id="IPR050103">
    <property type="entry name" value="Class-III_PLP-dep_AT"/>
</dbReference>
<evidence type="ECO:0000256" key="7">
    <source>
        <dbReference type="ARBA" id="ARBA00022576"/>
    </source>
</evidence>
<evidence type="ECO:0000256" key="16">
    <source>
        <dbReference type="RuleBase" id="RU003560"/>
    </source>
</evidence>
<evidence type="ECO:0000256" key="4">
    <source>
        <dbReference type="ARBA" id="ARBA00008954"/>
    </source>
</evidence>
<dbReference type="Proteomes" id="UP001164390">
    <property type="component" value="Chromosome"/>
</dbReference>
<comment type="catalytic activity">
    <reaction evidence="14">
        <text>4-aminobutanoate + 2-oxoglutarate = succinate semialdehyde + L-glutamate</text>
        <dbReference type="Rhea" id="RHEA:23352"/>
        <dbReference type="ChEBI" id="CHEBI:16810"/>
        <dbReference type="ChEBI" id="CHEBI:29985"/>
        <dbReference type="ChEBI" id="CHEBI:57706"/>
        <dbReference type="ChEBI" id="CHEBI:59888"/>
        <dbReference type="EC" id="2.6.1.19"/>
    </reaction>
</comment>
<evidence type="ECO:0000256" key="17">
    <source>
        <dbReference type="SAM" id="MobiDB-lite"/>
    </source>
</evidence>
<dbReference type="InterPro" id="IPR015424">
    <property type="entry name" value="PyrdxlP-dep_Trfase"/>
</dbReference>
<evidence type="ECO:0000256" key="11">
    <source>
        <dbReference type="ARBA" id="ARBA00030204"/>
    </source>
</evidence>
<evidence type="ECO:0000256" key="14">
    <source>
        <dbReference type="ARBA" id="ARBA00048021"/>
    </source>
</evidence>
<comment type="pathway">
    <text evidence="3">Amino-acid degradation; 4-aminobutanoate degradation.</text>
</comment>
<dbReference type="NCBIfam" id="NF004714">
    <property type="entry name" value="PRK06058.1"/>
    <property type="match status" value="1"/>
</dbReference>
<dbReference type="Gene3D" id="3.90.1150.10">
    <property type="entry name" value="Aspartate Aminotransferase, domain 1"/>
    <property type="match status" value="1"/>
</dbReference>
<dbReference type="GO" id="GO:0030170">
    <property type="term" value="F:pyridoxal phosphate binding"/>
    <property type="evidence" value="ECO:0007669"/>
    <property type="project" value="InterPro"/>
</dbReference>
<dbReference type="InterPro" id="IPR015422">
    <property type="entry name" value="PyrdxlP-dep_Trfase_small"/>
</dbReference>
<keyword evidence="19" id="KW-1185">Reference proteome</keyword>
<dbReference type="GO" id="GO:0047298">
    <property type="term" value="F:(S)-3-amino-2-methylpropionate transaminase activity"/>
    <property type="evidence" value="ECO:0007669"/>
    <property type="project" value="UniProtKB-EC"/>
</dbReference>
<dbReference type="NCBIfam" id="TIGR00700">
    <property type="entry name" value="GABAtrnsam"/>
    <property type="match status" value="1"/>
</dbReference>
<evidence type="ECO:0000256" key="1">
    <source>
        <dbReference type="ARBA" id="ARBA00001750"/>
    </source>
</evidence>
<keyword evidence="7 18" id="KW-0032">Aminotransferase</keyword>
<comment type="catalytic activity">
    <reaction evidence="1">
        <text>(S)-3-amino-2-methylpropanoate + 2-oxoglutarate = 2-methyl-3-oxopropanoate + L-glutamate</text>
        <dbReference type="Rhea" id="RHEA:13993"/>
        <dbReference type="ChEBI" id="CHEBI:16810"/>
        <dbReference type="ChEBI" id="CHEBI:29985"/>
        <dbReference type="ChEBI" id="CHEBI:57700"/>
        <dbReference type="ChEBI" id="CHEBI:58655"/>
        <dbReference type="EC" id="2.6.1.22"/>
    </reaction>
</comment>
<dbReference type="InterPro" id="IPR049704">
    <property type="entry name" value="Aminotrans_3_PPA_site"/>
</dbReference>
<evidence type="ECO:0000256" key="12">
    <source>
        <dbReference type="ARBA" id="ARBA00030857"/>
    </source>
</evidence>
<name>A0AA46YNF9_9ACTN</name>
<sequence>MAQPTQRRLVQTPIPGPRSAKMQADRDGAVARGFGTVLPIFVDHASGGIIVDVDGNQLIDFAAGIAVTSVGASHPDVVRRVTEQAERFTHTCFMVTEYEGFVDVAKALNRLTPGDHEKRTALYTTGAEAVENAVKIARSATGRNAVVVLDHAYHGRTLMTMTMTAKNVPYKEGFGPFAPEVYRAPMAYAYRWPGDPDRCAEEALARLAELVESQIGAHNVAAIVAEPIQGEGGFVVPAEGFLPGVQEFARKHGIVFVADEVQTGFGRTGDLFASEHEGLVPDIVCTAKALAGGMPLSAVTGRAELMDAVDPGGLGGTYAGNPVACAAALGAIEAIERDGLVEKAQQIEAVALPRLQALAADVPAVGEARGRGAMLAIEFIEPGTKDPAPELAKQVAAHCHAEGVLVLVCGTFGNVIRLLPPLVIEPELLDDGLTVLEQGVRELA</sequence>
<dbReference type="Pfam" id="PF00202">
    <property type="entry name" value="Aminotran_3"/>
    <property type="match status" value="1"/>
</dbReference>
<evidence type="ECO:0000313" key="18">
    <source>
        <dbReference type="EMBL" id="UYM07574.1"/>
    </source>
</evidence>
<keyword evidence="9 16" id="KW-0663">Pyridoxal phosphate</keyword>
<organism evidence="18 19">
    <name type="scientific">Solicola gregarius</name>
    <dbReference type="NCBI Taxonomy" id="2908642"/>
    <lineage>
        <taxon>Bacteria</taxon>
        <taxon>Bacillati</taxon>
        <taxon>Actinomycetota</taxon>
        <taxon>Actinomycetes</taxon>
        <taxon>Propionibacteriales</taxon>
        <taxon>Nocardioidaceae</taxon>
        <taxon>Solicola</taxon>
    </lineage>
</organism>
<evidence type="ECO:0000256" key="2">
    <source>
        <dbReference type="ARBA" id="ARBA00001933"/>
    </source>
</evidence>
<evidence type="ECO:0000256" key="3">
    <source>
        <dbReference type="ARBA" id="ARBA00005176"/>
    </source>
</evidence>
<dbReference type="SUPFAM" id="SSF53383">
    <property type="entry name" value="PLP-dependent transferases"/>
    <property type="match status" value="1"/>
</dbReference>
<reference evidence="18" key="1">
    <citation type="submission" date="2022-01" db="EMBL/GenBank/DDBJ databases">
        <title>Nocardioidaceae gen. sp. A5X3R13.</title>
        <authorList>
            <person name="Lopez Marin M.A."/>
            <person name="Uhlik O."/>
        </authorList>
    </citation>
    <scope>NUCLEOTIDE SEQUENCE</scope>
    <source>
        <strain evidence="18">A5X3R13</strain>
    </source>
</reference>
<dbReference type="Gene3D" id="3.40.640.10">
    <property type="entry name" value="Type I PLP-dependent aspartate aminotransferase-like (Major domain)"/>
    <property type="match status" value="1"/>
</dbReference>
<comment type="similarity">
    <text evidence="4 16">Belongs to the class-III pyridoxal-phosphate-dependent aminotransferase family.</text>
</comment>
<comment type="cofactor">
    <cofactor evidence="2">
        <name>pyridoxal 5'-phosphate</name>
        <dbReference type="ChEBI" id="CHEBI:597326"/>
    </cofactor>
</comment>
<dbReference type="EC" id="2.6.1.22" evidence="5"/>
<accession>A0AA46YNF9</accession>
<evidence type="ECO:0000256" key="15">
    <source>
        <dbReference type="ARBA" id="ARBA00050054"/>
    </source>
</evidence>
<evidence type="ECO:0000256" key="9">
    <source>
        <dbReference type="ARBA" id="ARBA00022898"/>
    </source>
</evidence>
<dbReference type="GO" id="GO:0042802">
    <property type="term" value="F:identical protein binding"/>
    <property type="evidence" value="ECO:0007669"/>
    <property type="project" value="TreeGrafter"/>
</dbReference>
<evidence type="ECO:0000256" key="5">
    <source>
        <dbReference type="ARBA" id="ARBA00012876"/>
    </source>
</evidence>
<dbReference type="CDD" id="cd00610">
    <property type="entry name" value="OAT_like"/>
    <property type="match status" value="1"/>
</dbReference>
<dbReference type="AlphaFoldDB" id="A0AA46YNF9"/>
<dbReference type="PROSITE" id="PS00600">
    <property type="entry name" value="AA_TRANSFER_CLASS_3"/>
    <property type="match status" value="1"/>
</dbReference>
<evidence type="ECO:0000313" key="19">
    <source>
        <dbReference type="Proteomes" id="UP001164390"/>
    </source>
</evidence>
<feature type="region of interest" description="Disordered" evidence="17">
    <location>
        <begin position="1"/>
        <end position="24"/>
    </location>
</feature>
<evidence type="ECO:0000256" key="13">
    <source>
        <dbReference type="ARBA" id="ARBA00031787"/>
    </source>
</evidence>
<dbReference type="InterPro" id="IPR015421">
    <property type="entry name" value="PyrdxlP-dep_Trfase_major"/>
</dbReference>
<dbReference type="PANTHER" id="PTHR11986">
    <property type="entry name" value="AMINOTRANSFERASE CLASS III"/>
    <property type="match status" value="1"/>
</dbReference>
<gene>
    <name evidence="18" type="primary">gabT</name>
    <name evidence="18" type="ORF">L0C25_11025</name>
</gene>
<dbReference type="RefSeq" id="WP_271636550.1">
    <property type="nucleotide sequence ID" value="NZ_CP094970.1"/>
</dbReference>
<dbReference type="KEGG" id="sgrg:L0C25_11025"/>
<evidence type="ECO:0000256" key="8">
    <source>
        <dbReference type="ARBA" id="ARBA00022679"/>
    </source>
</evidence>
<dbReference type="EMBL" id="CP094970">
    <property type="protein sequence ID" value="UYM07574.1"/>
    <property type="molecule type" value="Genomic_DNA"/>
</dbReference>
<proteinExistence type="inferred from homology"/>
<evidence type="ECO:0000256" key="10">
    <source>
        <dbReference type="ARBA" id="ARBA00029760"/>
    </source>
</evidence>
<dbReference type="PIRSF" id="PIRSF000521">
    <property type="entry name" value="Transaminase_4ab_Lys_Orn"/>
    <property type="match status" value="1"/>
</dbReference>
<evidence type="ECO:0000256" key="6">
    <source>
        <dbReference type="ARBA" id="ARBA00012912"/>
    </source>
</evidence>
<dbReference type="FunFam" id="3.40.640.10:FF:000013">
    <property type="entry name" value="4-aminobutyrate aminotransferase"/>
    <property type="match status" value="1"/>
</dbReference>
<dbReference type="GO" id="GO:0009448">
    <property type="term" value="P:gamma-aminobutyric acid metabolic process"/>
    <property type="evidence" value="ECO:0007669"/>
    <property type="project" value="InterPro"/>
</dbReference>
<protein>
    <recommendedName>
        <fullName evidence="12">(S)-3-amino-2-methylpropionate transaminase</fullName>
        <ecNumber evidence="6">2.6.1.19</ecNumber>
        <ecNumber evidence="5">2.6.1.22</ecNumber>
    </recommendedName>
    <alternativeName>
        <fullName evidence="13">GABA aminotransferase</fullName>
    </alternativeName>
    <alternativeName>
        <fullName evidence="11">Gamma-amino-N-butyrate transaminase</fullName>
    </alternativeName>
    <alternativeName>
        <fullName evidence="15">Glutamate:succinic semialdehyde transaminase</fullName>
    </alternativeName>
    <alternativeName>
        <fullName evidence="10">L-AIBAT</fullName>
    </alternativeName>
</protein>
<dbReference type="InterPro" id="IPR005814">
    <property type="entry name" value="Aminotrans_3"/>
</dbReference>